<dbReference type="SUPFAM" id="SSF56601">
    <property type="entry name" value="beta-lactamase/transpeptidase-like"/>
    <property type="match status" value="1"/>
</dbReference>
<keyword evidence="3 5" id="KW-0472">Membrane</keyword>
<evidence type="ECO:0000313" key="8">
    <source>
        <dbReference type="Proteomes" id="UP000595917"/>
    </source>
</evidence>
<dbReference type="InterPro" id="IPR005543">
    <property type="entry name" value="PASTA_dom"/>
</dbReference>
<dbReference type="SUPFAM" id="SSF54184">
    <property type="entry name" value="Penicillin-binding protein 2x (pbp-2x), c-terminal domain"/>
    <property type="match status" value="1"/>
</dbReference>
<dbReference type="GO" id="GO:0008658">
    <property type="term" value="F:penicillin binding"/>
    <property type="evidence" value="ECO:0007669"/>
    <property type="project" value="InterPro"/>
</dbReference>
<feature type="transmembrane region" description="Helical" evidence="5">
    <location>
        <begin position="20"/>
        <end position="39"/>
    </location>
</feature>
<dbReference type="InterPro" id="IPR050515">
    <property type="entry name" value="Beta-lactam/transpept"/>
</dbReference>
<dbReference type="Gene3D" id="3.40.710.10">
    <property type="entry name" value="DD-peptidase/beta-lactamase superfamily"/>
    <property type="match status" value="1"/>
</dbReference>
<evidence type="ECO:0000256" key="1">
    <source>
        <dbReference type="ARBA" id="ARBA00004370"/>
    </source>
</evidence>
<dbReference type="CDD" id="cd06575">
    <property type="entry name" value="PASTA_Pbp2x-like_2"/>
    <property type="match status" value="1"/>
</dbReference>
<evidence type="ECO:0000256" key="5">
    <source>
        <dbReference type="SAM" id="Phobius"/>
    </source>
</evidence>
<feature type="domain" description="PASTA" evidence="6">
    <location>
        <begin position="572"/>
        <end position="627"/>
    </location>
</feature>
<dbReference type="AlphaFoldDB" id="A0A7T7XKY2"/>
<dbReference type="Gene3D" id="3.90.1310.10">
    <property type="entry name" value="Penicillin-binding protein 2a (Domain 2)"/>
    <property type="match status" value="1"/>
</dbReference>
<dbReference type="GO" id="GO:0005886">
    <property type="term" value="C:plasma membrane"/>
    <property type="evidence" value="ECO:0007669"/>
    <property type="project" value="TreeGrafter"/>
</dbReference>
<dbReference type="Gene3D" id="3.30.450.330">
    <property type="match status" value="1"/>
</dbReference>
<dbReference type="InterPro" id="IPR001460">
    <property type="entry name" value="PCN-bd_Tpept"/>
</dbReference>
<dbReference type="InterPro" id="IPR005311">
    <property type="entry name" value="PBP_dimer"/>
</dbReference>
<keyword evidence="2" id="KW-0645">Protease</keyword>
<dbReference type="Pfam" id="PF03793">
    <property type="entry name" value="PASTA"/>
    <property type="match status" value="1"/>
</dbReference>
<dbReference type="Pfam" id="PF00905">
    <property type="entry name" value="Transpeptidase"/>
    <property type="match status" value="1"/>
</dbReference>
<dbReference type="KEGG" id="bhc:JFL75_15505"/>
<evidence type="ECO:0000256" key="2">
    <source>
        <dbReference type="ARBA" id="ARBA00022645"/>
    </source>
</evidence>
<proteinExistence type="predicted"/>
<feature type="region of interest" description="Disordered" evidence="4">
    <location>
        <begin position="607"/>
        <end position="627"/>
    </location>
</feature>
<keyword evidence="5" id="KW-1133">Transmembrane helix</keyword>
<organism evidence="7 8">
    <name type="scientific">Breznakiella homolactica</name>
    <dbReference type="NCBI Taxonomy" id="2798577"/>
    <lineage>
        <taxon>Bacteria</taxon>
        <taxon>Pseudomonadati</taxon>
        <taxon>Spirochaetota</taxon>
        <taxon>Spirochaetia</taxon>
        <taxon>Spirochaetales</taxon>
        <taxon>Breznakiellaceae</taxon>
        <taxon>Breznakiella</taxon>
    </lineage>
</organism>
<dbReference type="PROSITE" id="PS51178">
    <property type="entry name" value="PASTA"/>
    <property type="match status" value="1"/>
</dbReference>
<keyword evidence="5" id="KW-0812">Transmembrane</keyword>
<evidence type="ECO:0000259" key="6">
    <source>
        <dbReference type="PROSITE" id="PS51178"/>
    </source>
</evidence>
<dbReference type="GO" id="GO:0004180">
    <property type="term" value="F:carboxypeptidase activity"/>
    <property type="evidence" value="ECO:0007669"/>
    <property type="project" value="UniProtKB-KW"/>
</dbReference>
<dbReference type="EMBL" id="CP067089">
    <property type="protein sequence ID" value="QQO08324.1"/>
    <property type="molecule type" value="Genomic_DNA"/>
</dbReference>
<dbReference type="Proteomes" id="UP000595917">
    <property type="component" value="Chromosome"/>
</dbReference>
<dbReference type="InterPro" id="IPR036138">
    <property type="entry name" value="PBP_dimer_sf"/>
</dbReference>
<keyword evidence="2" id="KW-0121">Carboxypeptidase</keyword>
<reference evidence="7" key="1">
    <citation type="submission" date="2021-01" db="EMBL/GenBank/DDBJ databases">
        <title>Description of Breznakiella homolactica.</title>
        <authorList>
            <person name="Song Y."/>
            <person name="Brune A."/>
        </authorList>
    </citation>
    <scope>NUCLEOTIDE SEQUENCE</scope>
    <source>
        <strain evidence="7">RmG30</strain>
    </source>
</reference>
<gene>
    <name evidence="7" type="ORF">JFL75_15505</name>
</gene>
<dbReference type="PANTHER" id="PTHR30627:SF1">
    <property type="entry name" value="PEPTIDOGLYCAN D,D-TRANSPEPTIDASE FTSI"/>
    <property type="match status" value="1"/>
</dbReference>
<dbReference type="Gene3D" id="1.10.150.770">
    <property type="match status" value="1"/>
</dbReference>
<accession>A0A7T7XKY2</accession>
<keyword evidence="8" id="KW-1185">Reference proteome</keyword>
<evidence type="ECO:0000256" key="3">
    <source>
        <dbReference type="ARBA" id="ARBA00023136"/>
    </source>
</evidence>
<dbReference type="RefSeq" id="WP_215625630.1">
    <property type="nucleotide sequence ID" value="NZ_CP067089.2"/>
</dbReference>
<name>A0A7T7XKY2_9SPIR</name>
<dbReference type="GO" id="GO:0071555">
    <property type="term" value="P:cell wall organization"/>
    <property type="evidence" value="ECO:0007669"/>
    <property type="project" value="TreeGrafter"/>
</dbReference>
<dbReference type="InterPro" id="IPR012338">
    <property type="entry name" value="Beta-lactam/transpept-like"/>
</dbReference>
<dbReference type="Pfam" id="PF03717">
    <property type="entry name" value="PBP_dimer"/>
    <property type="match status" value="1"/>
</dbReference>
<comment type="subcellular location">
    <subcellularLocation>
        <location evidence="1">Membrane</location>
    </subcellularLocation>
</comment>
<sequence>MSDTEDNRHTSPPPSKKRFIIFASMLALAALYIVVRYVVVMVNPPDTNPFGPRRSFVERGPILDRNGRILAIQTRLGNITLWKPEADDMETLIRELSPVLETPPEVLRDTIEFSYSDFVYLKRRADQSTVKAVEEAKAEGRLRGVGIEPIVGRIYPEKNLASQIIGFVGDDNTGLAGIEYAFDQQLGPNDGSPGGSQIILTIDANVQHILEEIARKTYTENEAEAVMLMAMDPRSGEILGSASIPDFDPNDIRASDERSRMDRPAIWAYEPGSVFKIFSLAALMDSGAIRGNTVFTCNGRYERVTNLGERITIRCLGSHGPVTARDIIIYSCNAGAAYAADRLDAASFYQGLRNFGFGGRTGAGAPGETAGFLRPVERWSERSKPTITMGQEIAVSALQMVQAASAIANDGILIPPKIVSRIVSPDGRSVRPYESGQAVRILDSETAQAIRSYMVDVTSGIGTGWRANVEDLSLAVKTGTAQLIDSSTGAYSDEDFIASCIALLPAESPSLVLYLVIVKPKSEYLGGRIAAPPIREAAEALVDYLGIPRGRNPQISHSGEVSITANPAAAIGETMPDLTGYSKRQLLPLILREDIRVEVIGDGWVRRQNPPAGTPVSPGDTVTLELE</sequence>
<protein>
    <submittedName>
        <fullName evidence="7">Transpeptidase family protein</fullName>
    </submittedName>
</protein>
<dbReference type="PANTHER" id="PTHR30627">
    <property type="entry name" value="PEPTIDOGLYCAN D,D-TRANSPEPTIDASE"/>
    <property type="match status" value="1"/>
</dbReference>
<evidence type="ECO:0000256" key="4">
    <source>
        <dbReference type="SAM" id="MobiDB-lite"/>
    </source>
</evidence>
<dbReference type="SMART" id="SM00740">
    <property type="entry name" value="PASTA"/>
    <property type="match status" value="1"/>
</dbReference>
<keyword evidence="2" id="KW-0378">Hydrolase</keyword>
<dbReference type="SUPFAM" id="SSF56519">
    <property type="entry name" value="Penicillin binding protein dimerisation domain"/>
    <property type="match status" value="1"/>
</dbReference>
<evidence type="ECO:0000313" key="7">
    <source>
        <dbReference type="EMBL" id="QQO08324.1"/>
    </source>
</evidence>